<keyword evidence="3" id="KW-0597">Phosphoprotein</keyword>
<dbReference type="OrthoDB" id="9815750at2"/>
<dbReference type="KEGG" id="ipa:Isop_3481"/>
<dbReference type="Pfam" id="PF02518">
    <property type="entry name" value="HATPase_c"/>
    <property type="match status" value="1"/>
</dbReference>
<dbReference type="SMART" id="SM00387">
    <property type="entry name" value="HATPase_c"/>
    <property type="match status" value="1"/>
</dbReference>
<dbReference type="InterPro" id="IPR036890">
    <property type="entry name" value="HATPase_C_sf"/>
</dbReference>
<gene>
    <name evidence="11" type="ordered locus">Isop_3481</name>
</gene>
<feature type="domain" description="Histidine kinase" evidence="10">
    <location>
        <begin position="58"/>
        <end position="270"/>
    </location>
</feature>
<dbReference type="STRING" id="575540.Isop_3481"/>
<dbReference type="Pfam" id="PF00512">
    <property type="entry name" value="HisKA"/>
    <property type="match status" value="1"/>
</dbReference>
<evidence type="ECO:0000256" key="9">
    <source>
        <dbReference type="SAM" id="MobiDB-lite"/>
    </source>
</evidence>
<evidence type="ECO:0000256" key="5">
    <source>
        <dbReference type="ARBA" id="ARBA00022741"/>
    </source>
</evidence>
<evidence type="ECO:0000256" key="4">
    <source>
        <dbReference type="ARBA" id="ARBA00022679"/>
    </source>
</evidence>
<dbReference type="GO" id="GO:0005524">
    <property type="term" value="F:ATP binding"/>
    <property type="evidence" value="ECO:0007669"/>
    <property type="project" value="UniProtKB-KW"/>
</dbReference>
<proteinExistence type="predicted"/>
<dbReference type="FunCoup" id="E8QWZ9">
    <property type="interactions" value="43"/>
</dbReference>
<organism evidence="11 12">
    <name type="scientific">Isosphaera pallida (strain ATCC 43644 / DSM 9630 / IS1B)</name>
    <dbReference type="NCBI Taxonomy" id="575540"/>
    <lineage>
        <taxon>Bacteria</taxon>
        <taxon>Pseudomonadati</taxon>
        <taxon>Planctomycetota</taxon>
        <taxon>Planctomycetia</taxon>
        <taxon>Isosphaerales</taxon>
        <taxon>Isosphaeraceae</taxon>
        <taxon>Isosphaera</taxon>
    </lineage>
</organism>
<evidence type="ECO:0000313" key="11">
    <source>
        <dbReference type="EMBL" id="ADV64038.1"/>
    </source>
</evidence>
<evidence type="ECO:0000256" key="7">
    <source>
        <dbReference type="ARBA" id="ARBA00022840"/>
    </source>
</evidence>
<dbReference type="InterPro" id="IPR003594">
    <property type="entry name" value="HATPase_dom"/>
</dbReference>
<protein>
    <recommendedName>
        <fullName evidence="2">histidine kinase</fullName>
        <ecNumber evidence="2">2.7.13.3</ecNumber>
    </recommendedName>
</protein>
<dbReference type="Proteomes" id="UP000008631">
    <property type="component" value="Chromosome"/>
</dbReference>
<dbReference type="eggNOG" id="COG0642">
    <property type="taxonomic scope" value="Bacteria"/>
</dbReference>
<keyword evidence="7" id="KW-0067">ATP-binding</keyword>
<keyword evidence="8" id="KW-0902">Two-component regulatory system</keyword>
<dbReference type="AlphaFoldDB" id="E8QWZ9"/>
<dbReference type="PANTHER" id="PTHR43065">
    <property type="entry name" value="SENSOR HISTIDINE KINASE"/>
    <property type="match status" value="1"/>
</dbReference>
<evidence type="ECO:0000256" key="2">
    <source>
        <dbReference type="ARBA" id="ARBA00012438"/>
    </source>
</evidence>
<dbReference type="GO" id="GO:0000155">
    <property type="term" value="F:phosphorelay sensor kinase activity"/>
    <property type="evidence" value="ECO:0007669"/>
    <property type="project" value="InterPro"/>
</dbReference>
<dbReference type="SMART" id="SM00388">
    <property type="entry name" value="HisKA"/>
    <property type="match status" value="1"/>
</dbReference>
<feature type="region of interest" description="Disordered" evidence="9">
    <location>
        <begin position="1"/>
        <end position="45"/>
    </location>
</feature>
<dbReference type="InterPro" id="IPR004358">
    <property type="entry name" value="Sig_transdc_His_kin-like_C"/>
</dbReference>
<dbReference type="CDD" id="cd00082">
    <property type="entry name" value="HisKA"/>
    <property type="match status" value="1"/>
</dbReference>
<keyword evidence="12" id="KW-1185">Reference proteome</keyword>
<dbReference type="PANTHER" id="PTHR43065:SF46">
    <property type="entry name" value="C4-DICARBOXYLATE TRANSPORT SENSOR PROTEIN DCTB"/>
    <property type="match status" value="1"/>
</dbReference>
<dbReference type="InParanoid" id="E8QWZ9"/>
<comment type="catalytic activity">
    <reaction evidence="1">
        <text>ATP + protein L-histidine = ADP + protein N-phospho-L-histidine.</text>
        <dbReference type="EC" id="2.7.13.3"/>
    </reaction>
</comment>
<evidence type="ECO:0000256" key="1">
    <source>
        <dbReference type="ARBA" id="ARBA00000085"/>
    </source>
</evidence>
<evidence type="ECO:0000313" key="12">
    <source>
        <dbReference type="Proteomes" id="UP000008631"/>
    </source>
</evidence>
<sequence>MTRATSEATFAAARPAEPPGSPPGPDSAPTSQALDPAPPSNSVSAESRYAELARIAGGLAHEIRNPLSTMRLNLDLLAEEFRGSDSIRDRRALTKIERLRKETLRLQNVLEDFLRFAHLERIQPVDQPLAAVVNEVCDFWEPQAQAHGIVVRVYHDPQPSCSPLDADLFKQAILNLLLNAQQAMPDGGELMLITRRAGAWNVLEVVDTGVGIPASLRDKVFEPFQTTKPGGSGLGLPMVRRIVEAHGGRIAFESEPGKGTKFTIWLPRSPEGDQIHPSAVELNGAVRYLEADAHANSDSPTPPVERGTSSDP</sequence>
<dbReference type="CDD" id="cd00075">
    <property type="entry name" value="HATPase"/>
    <property type="match status" value="1"/>
</dbReference>
<keyword evidence="4" id="KW-0808">Transferase</keyword>
<dbReference type="SUPFAM" id="SSF55874">
    <property type="entry name" value="ATPase domain of HSP90 chaperone/DNA topoisomerase II/histidine kinase"/>
    <property type="match status" value="1"/>
</dbReference>
<evidence type="ECO:0000256" key="3">
    <source>
        <dbReference type="ARBA" id="ARBA00022553"/>
    </source>
</evidence>
<dbReference type="SUPFAM" id="SSF47384">
    <property type="entry name" value="Homodimeric domain of signal transducing histidine kinase"/>
    <property type="match status" value="1"/>
</dbReference>
<dbReference type="InterPro" id="IPR036097">
    <property type="entry name" value="HisK_dim/P_sf"/>
</dbReference>
<dbReference type="EMBL" id="CP002353">
    <property type="protein sequence ID" value="ADV64038.1"/>
    <property type="molecule type" value="Genomic_DNA"/>
</dbReference>
<dbReference type="Gene3D" id="3.30.565.10">
    <property type="entry name" value="Histidine kinase-like ATPase, C-terminal domain"/>
    <property type="match status" value="1"/>
</dbReference>
<evidence type="ECO:0000256" key="8">
    <source>
        <dbReference type="ARBA" id="ARBA00023012"/>
    </source>
</evidence>
<dbReference type="Gene3D" id="1.10.287.130">
    <property type="match status" value="1"/>
</dbReference>
<feature type="region of interest" description="Disordered" evidence="9">
    <location>
        <begin position="291"/>
        <end position="312"/>
    </location>
</feature>
<reference evidence="11 12" key="1">
    <citation type="journal article" date="2011" name="Stand. Genomic Sci.">
        <title>Complete genome sequence of Isosphaera pallida type strain (IS1B).</title>
        <authorList>
            <consortium name="US DOE Joint Genome Institute (JGI-PGF)"/>
            <person name="Goker M."/>
            <person name="Cleland D."/>
            <person name="Saunders E."/>
            <person name="Lapidus A."/>
            <person name="Nolan M."/>
            <person name="Lucas S."/>
            <person name="Hammon N."/>
            <person name="Deshpande S."/>
            <person name="Cheng J.F."/>
            <person name="Tapia R."/>
            <person name="Han C."/>
            <person name="Goodwin L."/>
            <person name="Pitluck S."/>
            <person name="Liolios K."/>
            <person name="Pagani I."/>
            <person name="Ivanova N."/>
            <person name="Mavromatis K."/>
            <person name="Pati A."/>
            <person name="Chen A."/>
            <person name="Palaniappan K."/>
            <person name="Land M."/>
            <person name="Hauser L."/>
            <person name="Chang Y.J."/>
            <person name="Jeffries C.D."/>
            <person name="Detter J.C."/>
            <person name="Beck B."/>
            <person name="Woyke T."/>
            <person name="Bristow J."/>
            <person name="Eisen J.A."/>
            <person name="Markowitz V."/>
            <person name="Hugenholtz P."/>
            <person name="Kyrpides N.C."/>
            <person name="Klenk H.P."/>
        </authorList>
    </citation>
    <scope>NUCLEOTIDE SEQUENCE [LARGE SCALE GENOMIC DNA]</scope>
    <source>
        <strain evidence="12">ATCC 43644 / DSM 9630 / IS1B</strain>
    </source>
</reference>
<feature type="compositionally biased region" description="Pro residues" evidence="9">
    <location>
        <begin position="16"/>
        <end position="26"/>
    </location>
</feature>
<dbReference type="PROSITE" id="PS50109">
    <property type="entry name" value="HIS_KIN"/>
    <property type="match status" value="1"/>
</dbReference>
<keyword evidence="5" id="KW-0547">Nucleotide-binding</keyword>
<dbReference type="InterPro" id="IPR003661">
    <property type="entry name" value="HisK_dim/P_dom"/>
</dbReference>
<dbReference type="PRINTS" id="PR00344">
    <property type="entry name" value="BCTRLSENSOR"/>
</dbReference>
<name>E8QWZ9_ISOPI</name>
<dbReference type="RefSeq" id="WP_013566326.1">
    <property type="nucleotide sequence ID" value="NC_014962.1"/>
</dbReference>
<dbReference type="InterPro" id="IPR005467">
    <property type="entry name" value="His_kinase_dom"/>
</dbReference>
<keyword evidence="6 11" id="KW-0418">Kinase</keyword>
<dbReference type="HOGENOM" id="CLU_000445_89_1_0"/>
<evidence type="ECO:0000259" key="10">
    <source>
        <dbReference type="PROSITE" id="PS50109"/>
    </source>
</evidence>
<evidence type="ECO:0000256" key="6">
    <source>
        <dbReference type="ARBA" id="ARBA00022777"/>
    </source>
</evidence>
<accession>E8QWZ9</accession>
<dbReference type="EC" id="2.7.13.3" evidence="2"/>